<keyword evidence="1" id="KW-0949">S-adenosyl-L-methionine</keyword>
<feature type="compositionally biased region" description="Basic and acidic residues" evidence="5">
    <location>
        <begin position="461"/>
        <end position="472"/>
    </location>
</feature>
<reference evidence="7 8" key="1">
    <citation type="submission" date="2016-11" db="EMBL/GenBank/DDBJ databases">
        <authorList>
            <person name="Varghese N."/>
            <person name="Submissions S."/>
        </authorList>
    </citation>
    <scope>NUCLEOTIDE SEQUENCE [LARGE SCALE GENOMIC DNA]</scope>
    <source>
        <strain evidence="7 8">DSM 20664</strain>
    </source>
</reference>
<dbReference type="CDD" id="cd01335">
    <property type="entry name" value="Radical_SAM"/>
    <property type="match status" value="1"/>
</dbReference>
<dbReference type="RefSeq" id="WP_084532183.1">
    <property type="nucleotide sequence ID" value="NZ_DAONLC010000001.1"/>
</dbReference>
<evidence type="ECO:0000313" key="7">
    <source>
        <dbReference type="EMBL" id="SIN64782.1"/>
    </source>
</evidence>
<evidence type="ECO:0000256" key="4">
    <source>
        <dbReference type="ARBA" id="ARBA00023014"/>
    </source>
</evidence>
<name>A0ABY1JC34_9BACT</name>
<dbReference type="Pfam" id="PF04055">
    <property type="entry name" value="Radical_SAM"/>
    <property type="match status" value="1"/>
</dbReference>
<dbReference type="PANTHER" id="PTHR43524:SF1">
    <property type="entry name" value="RADICAL SAM SUPERFAMILY PROTEIN"/>
    <property type="match status" value="1"/>
</dbReference>
<evidence type="ECO:0000256" key="2">
    <source>
        <dbReference type="ARBA" id="ARBA00022723"/>
    </source>
</evidence>
<dbReference type="SFLD" id="SFLDG01386">
    <property type="entry name" value="main_SPASM_domain-containing"/>
    <property type="match status" value="1"/>
</dbReference>
<evidence type="ECO:0000256" key="5">
    <source>
        <dbReference type="SAM" id="MobiDB-lite"/>
    </source>
</evidence>
<gene>
    <name evidence="7" type="ORF">SAMN05444368_0668</name>
</gene>
<feature type="domain" description="Radical SAM core" evidence="6">
    <location>
        <begin position="108"/>
        <end position="316"/>
    </location>
</feature>
<keyword evidence="2" id="KW-0479">Metal-binding</keyword>
<evidence type="ECO:0000259" key="6">
    <source>
        <dbReference type="PROSITE" id="PS51918"/>
    </source>
</evidence>
<dbReference type="Pfam" id="PF13186">
    <property type="entry name" value="SPASM"/>
    <property type="match status" value="1"/>
</dbReference>
<keyword evidence="3" id="KW-0408">Iron</keyword>
<dbReference type="Proteomes" id="UP000185093">
    <property type="component" value="Unassembled WGS sequence"/>
</dbReference>
<dbReference type="CDD" id="cd21128">
    <property type="entry name" value="SPASM_rSAM"/>
    <property type="match status" value="1"/>
</dbReference>
<dbReference type="InterPro" id="IPR013785">
    <property type="entry name" value="Aldolase_TIM"/>
</dbReference>
<accession>A0ABY1JC34</accession>
<evidence type="ECO:0000256" key="3">
    <source>
        <dbReference type="ARBA" id="ARBA00023004"/>
    </source>
</evidence>
<dbReference type="SUPFAM" id="SSF102114">
    <property type="entry name" value="Radical SAM enzymes"/>
    <property type="match status" value="1"/>
</dbReference>
<dbReference type="Gene3D" id="3.20.20.70">
    <property type="entry name" value="Aldolase class I"/>
    <property type="match status" value="1"/>
</dbReference>
<dbReference type="PANTHER" id="PTHR43524">
    <property type="entry name" value="RADICAL SAM SUPERFAMILY PROTEIN"/>
    <property type="match status" value="1"/>
</dbReference>
<evidence type="ECO:0000256" key="1">
    <source>
        <dbReference type="ARBA" id="ARBA00022691"/>
    </source>
</evidence>
<dbReference type="SFLD" id="SFLDG01067">
    <property type="entry name" value="SPASM/twitch_domain_containing"/>
    <property type="match status" value="1"/>
</dbReference>
<organism evidence="7 8">
    <name type="scientific">Acetomicrobium flavidum</name>
    <dbReference type="NCBI Taxonomy" id="49896"/>
    <lineage>
        <taxon>Bacteria</taxon>
        <taxon>Thermotogati</taxon>
        <taxon>Synergistota</taxon>
        <taxon>Synergistia</taxon>
        <taxon>Synergistales</taxon>
        <taxon>Acetomicrobiaceae</taxon>
        <taxon>Acetomicrobium</taxon>
    </lineage>
</organism>
<keyword evidence="8" id="KW-1185">Reference proteome</keyword>
<proteinExistence type="predicted"/>
<sequence length="486" mass="55998">MVMSLTDRLKGMISVALLNQVVKLVEEGDDKKLALLFDTISRLAPAKYQRETFKELADMARVNHPFVGVFRRVFQELHPNCRKKLIVNLIVNFMVLSRGIRDRKSKELGVRIPNFMVISPTMRCNLRCKGCYAGSYDTSSDLTAEEIDDIITQAKELGMYFFTISGGEPFTRKDLFEIWAKHDDCYFQVYTNGTLITDEVADKLVELGNVAPMISIEGTPEETDYRRGPGMYNKIIETYRRLRRKGVLYGFSATYTRSSAPYISSDEFIERMLEEGCKVGWFFQYIPTGLNPDLSYMATPEQRAYLKKKVDEWRSKYPIFLGDFWNDGPYVDGCIAAGFRYLHIISNGDVEPCVFCHFAVDNIREKTLVEILKSPFFEAIRSRQPYEDDNLLRPCLIIDHPAVLREMVTKYGAHPTHPGADKLLNELAAGLDEYARRMKEIYDPIWEESERKKYLKNLEKEENPQIRGRQEESLASCNQRAGKGEK</sequence>
<dbReference type="PROSITE" id="PS51918">
    <property type="entry name" value="RADICAL_SAM"/>
    <property type="match status" value="1"/>
</dbReference>
<protein>
    <submittedName>
        <fullName evidence="7">Radical SAM superfamily enzyme, MoaA/NifB/PqqE/SkfB family</fullName>
    </submittedName>
</protein>
<evidence type="ECO:0000313" key="8">
    <source>
        <dbReference type="Proteomes" id="UP000185093"/>
    </source>
</evidence>
<keyword evidence="4" id="KW-0411">Iron-sulfur</keyword>
<dbReference type="InterPro" id="IPR007197">
    <property type="entry name" value="rSAM"/>
</dbReference>
<comment type="caution">
    <text evidence="7">The sequence shown here is derived from an EMBL/GenBank/DDBJ whole genome shotgun (WGS) entry which is preliminary data.</text>
</comment>
<dbReference type="InterPro" id="IPR058240">
    <property type="entry name" value="rSAM_sf"/>
</dbReference>
<dbReference type="SFLD" id="SFLDS00029">
    <property type="entry name" value="Radical_SAM"/>
    <property type="match status" value="1"/>
</dbReference>
<dbReference type="EMBL" id="FSQZ01000001">
    <property type="protein sequence ID" value="SIN64782.1"/>
    <property type="molecule type" value="Genomic_DNA"/>
</dbReference>
<dbReference type="InterPro" id="IPR023885">
    <property type="entry name" value="4Fe4S-binding_SPASM_dom"/>
</dbReference>
<feature type="region of interest" description="Disordered" evidence="5">
    <location>
        <begin position="461"/>
        <end position="486"/>
    </location>
</feature>